<geneLocation type="plasmid" evidence="3">
    <name>pedy32-46i</name>
</geneLocation>
<evidence type="ECO:0000256" key="1">
    <source>
        <dbReference type="SAM" id="MobiDB-lite"/>
    </source>
</evidence>
<dbReference type="KEGG" id="euz:DVS28_b0388"/>
<accession>A0A346Y6R0</accession>
<keyword evidence="2" id="KW-0614">Plasmid</keyword>
<protein>
    <submittedName>
        <fullName evidence="2">Uncharacterized protein</fullName>
    </submittedName>
</protein>
<proteinExistence type="predicted"/>
<reference evidence="2 3" key="1">
    <citation type="submission" date="2018-09" db="EMBL/GenBank/DDBJ databases">
        <title>Complete genome sequence of Euzebya sp. DY32-46 isolated from seawater of Pacific Ocean.</title>
        <authorList>
            <person name="Xu L."/>
            <person name="Wu Y.-H."/>
            <person name="Xu X.-W."/>
        </authorList>
    </citation>
    <scope>NUCLEOTIDE SEQUENCE [LARGE SCALE GENOMIC DNA]</scope>
    <source>
        <strain evidence="2 3">DY32-46</strain>
        <plasmid evidence="3">pedy32-46i</plasmid>
    </source>
</reference>
<gene>
    <name evidence="2" type="ORF">DVS28_b0388</name>
</gene>
<evidence type="ECO:0000313" key="2">
    <source>
        <dbReference type="EMBL" id="AXV10157.1"/>
    </source>
</evidence>
<name>A0A346Y6R0_9ACTN</name>
<sequence length="61" mass="6468">MTQGAANGRRVSLRTETVLGLGTTCERSYPFADAQPMTWSPKHNHITTGAPAPDTESPPTG</sequence>
<dbReference type="AlphaFoldDB" id="A0A346Y6R0"/>
<dbReference type="EMBL" id="CP031166">
    <property type="protein sequence ID" value="AXV10157.1"/>
    <property type="molecule type" value="Genomic_DNA"/>
</dbReference>
<feature type="region of interest" description="Disordered" evidence="1">
    <location>
        <begin position="34"/>
        <end position="61"/>
    </location>
</feature>
<dbReference type="Proteomes" id="UP000264006">
    <property type="component" value="Plasmid pEDY32-46I"/>
</dbReference>
<keyword evidence="3" id="KW-1185">Reference proteome</keyword>
<evidence type="ECO:0000313" key="3">
    <source>
        <dbReference type="Proteomes" id="UP000264006"/>
    </source>
</evidence>
<organism evidence="2 3">
    <name type="scientific">Euzebya pacifica</name>
    <dbReference type="NCBI Taxonomy" id="1608957"/>
    <lineage>
        <taxon>Bacteria</taxon>
        <taxon>Bacillati</taxon>
        <taxon>Actinomycetota</taxon>
        <taxon>Nitriliruptoria</taxon>
        <taxon>Euzebyales</taxon>
    </lineage>
</organism>